<dbReference type="Proteomes" id="UP000277580">
    <property type="component" value="Unassembled WGS sequence"/>
</dbReference>
<organism evidence="2 3">
    <name type="scientific">Morchella conica CCBAS932</name>
    <dbReference type="NCBI Taxonomy" id="1392247"/>
    <lineage>
        <taxon>Eukaryota</taxon>
        <taxon>Fungi</taxon>
        <taxon>Dikarya</taxon>
        <taxon>Ascomycota</taxon>
        <taxon>Pezizomycotina</taxon>
        <taxon>Pezizomycetes</taxon>
        <taxon>Pezizales</taxon>
        <taxon>Morchellaceae</taxon>
        <taxon>Morchella</taxon>
    </lineage>
</organism>
<feature type="compositionally biased region" description="Basic and acidic residues" evidence="1">
    <location>
        <begin position="205"/>
        <end position="220"/>
    </location>
</feature>
<sequence length="493" mass="56263">MFTNWASIVTQPQSGAAGTIIKPPAPFQGPKVFPRYTSTPDASVTSFTPPAEYKSFYSYIQRIKKATDVTTSHLNALGVSVEYDFPVEKMLPEGDWFPAEDDKTFSERKKELLIANNDAFDVLSRRNKTIRLGHMYRFFQAMELLKPYYPTAPVPSDVASSQSDSEEKSEQGSGKRKAEEEVEGGVEKKGRASEESAESDASVSEEDKKDGKKEKPEKFSMPEKFREELVKNFIEPICWGYGVRVYAPRAPPIVCLQKSKFLVHLTNYIYLTPKLPAEARAGLVEGPVMGMQVRHETRFRSAAYEAARKKMKTTATVSRRIDILEVGQLGVDKMDIDDEKDKDKDDDDDEDDTMLADDVIGIAREVAATLSIAQDRRKGPRPGKEGKTEKKVRYRAIGKEEKYRDDIFIMTSLHHHVSISHVSVSQPYLRYLETGKMPDFKHEFFQTKEGKDWDRLKIQKTRFWDLLDPQERVEACYAFCGVQNWLSREETKR</sequence>
<dbReference type="EMBL" id="ML119116">
    <property type="protein sequence ID" value="RPB14827.1"/>
    <property type="molecule type" value="Genomic_DNA"/>
</dbReference>
<protein>
    <submittedName>
        <fullName evidence="2">Uncharacterized protein</fullName>
    </submittedName>
</protein>
<dbReference type="STRING" id="1392247.A0A3N4KWC0"/>
<dbReference type="InParanoid" id="A0A3N4KWC0"/>
<proteinExistence type="predicted"/>
<feature type="compositionally biased region" description="Basic and acidic residues" evidence="1">
    <location>
        <begin position="185"/>
        <end position="194"/>
    </location>
</feature>
<name>A0A3N4KWC0_9PEZI</name>
<keyword evidence="3" id="KW-1185">Reference proteome</keyword>
<dbReference type="OrthoDB" id="5407653at2759"/>
<dbReference type="AlphaFoldDB" id="A0A3N4KWC0"/>
<reference evidence="2 3" key="1">
    <citation type="journal article" date="2018" name="Nat. Ecol. Evol.">
        <title>Pezizomycetes genomes reveal the molecular basis of ectomycorrhizal truffle lifestyle.</title>
        <authorList>
            <person name="Murat C."/>
            <person name="Payen T."/>
            <person name="Noel B."/>
            <person name="Kuo A."/>
            <person name="Morin E."/>
            <person name="Chen J."/>
            <person name="Kohler A."/>
            <person name="Krizsan K."/>
            <person name="Balestrini R."/>
            <person name="Da Silva C."/>
            <person name="Montanini B."/>
            <person name="Hainaut M."/>
            <person name="Levati E."/>
            <person name="Barry K.W."/>
            <person name="Belfiori B."/>
            <person name="Cichocki N."/>
            <person name="Clum A."/>
            <person name="Dockter R.B."/>
            <person name="Fauchery L."/>
            <person name="Guy J."/>
            <person name="Iotti M."/>
            <person name="Le Tacon F."/>
            <person name="Lindquist E.A."/>
            <person name="Lipzen A."/>
            <person name="Malagnac F."/>
            <person name="Mello A."/>
            <person name="Molinier V."/>
            <person name="Miyauchi S."/>
            <person name="Poulain J."/>
            <person name="Riccioni C."/>
            <person name="Rubini A."/>
            <person name="Sitrit Y."/>
            <person name="Splivallo R."/>
            <person name="Traeger S."/>
            <person name="Wang M."/>
            <person name="Zifcakova L."/>
            <person name="Wipf D."/>
            <person name="Zambonelli A."/>
            <person name="Paolocci F."/>
            <person name="Nowrousian M."/>
            <person name="Ottonello S."/>
            <person name="Baldrian P."/>
            <person name="Spatafora J.W."/>
            <person name="Henrissat B."/>
            <person name="Nagy L.G."/>
            <person name="Aury J.M."/>
            <person name="Wincker P."/>
            <person name="Grigoriev I.V."/>
            <person name="Bonfante P."/>
            <person name="Martin F.M."/>
        </authorList>
    </citation>
    <scope>NUCLEOTIDE SEQUENCE [LARGE SCALE GENOMIC DNA]</scope>
    <source>
        <strain evidence="2 3">CCBAS932</strain>
    </source>
</reference>
<accession>A0A3N4KWC0</accession>
<feature type="region of interest" description="Disordered" evidence="1">
    <location>
        <begin position="155"/>
        <end position="220"/>
    </location>
</feature>
<gene>
    <name evidence="2" type="ORF">P167DRAFT_563539</name>
</gene>
<evidence type="ECO:0000256" key="1">
    <source>
        <dbReference type="SAM" id="MobiDB-lite"/>
    </source>
</evidence>
<evidence type="ECO:0000313" key="2">
    <source>
        <dbReference type="EMBL" id="RPB14827.1"/>
    </source>
</evidence>
<evidence type="ECO:0000313" key="3">
    <source>
        <dbReference type="Proteomes" id="UP000277580"/>
    </source>
</evidence>